<feature type="transmembrane region" description="Helical" evidence="8">
    <location>
        <begin position="234"/>
        <end position="258"/>
    </location>
</feature>
<feature type="transmembrane region" description="Helical" evidence="8">
    <location>
        <begin position="101"/>
        <end position="126"/>
    </location>
</feature>
<dbReference type="GO" id="GO:0015279">
    <property type="term" value="F:store-operated calcium channel activity"/>
    <property type="evidence" value="ECO:0007669"/>
    <property type="project" value="TreeGrafter"/>
</dbReference>
<organism evidence="10 11">
    <name type="scientific">Sipha flava</name>
    <name type="common">yellow sugarcane aphid</name>
    <dbReference type="NCBI Taxonomy" id="143950"/>
    <lineage>
        <taxon>Eukaryota</taxon>
        <taxon>Metazoa</taxon>
        <taxon>Ecdysozoa</taxon>
        <taxon>Arthropoda</taxon>
        <taxon>Hexapoda</taxon>
        <taxon>Insecta</taxon>
        <taxon>Pterygota</taxon>
        <taxon>Neoptera</taxon>
        <taxon>Paraneoptera</taxon>
        <taxon>Hemiptera</taxon>
        <taxon>Sternorrhyncha</taxon>
        <taxon>Aphidomorpha</taxon>
        <taxon>Aphidoidea</taxon>
        <taxon>Aphididae</taxon>
        <taxon>Sipha</taxon>
    </lineage>
</organism>
<feature type="transmembrane region" description="Helical" evidence="8">
    <location>
        <begin position="146"/>
        <end position="164"/>
    </location>
</feature>
<keyword evidence="7" id="KW-0407">Ion channel</keyword>
<dbReference type="InterPro" id="IPR005821">
    <property type="entry name" value="Ion_trans_dom"/>
</dbReference>
<dbReference type="AlphaFoldDB" id="A0A8B8FPU1"/>
<dbReference type="PANTHER" id="PTHR10117:SF54">
    <property type="entry name" value="TRANSIENT RECEPTOR POTENTIAL-GAMMA PROTEIN"/>
    <property type="match status" value="1"/>
</dbReference>
<keyword evidence="5" id="KW-0406">Ion transport</keyword>
<evidence type="ECO:0000259" key="9">
    <source>
        <dbReference type="Pfam" id="PF00520"/>
    </source>
</evidence>
<dbReference type="GO" id="GO:0070679">
    <property type="term" value="F:inositol 1,4,5 trisphosphate binding"/>
    <property type="evidence" value="ECO:0007669"/>
    <property type="project" value="TreeGrafter"/>
</dbReference>
<evidence type="ECO:0000256" key="5">
    <source>
        <dbReference type="ARBA" id="ARBA00023065"/>
    </source>
</evidence>
<dbReference type="GO" id="GO:0051480">
    <property type="term" value="P:regulation of cytosolic calcium ion concentration"/>
    <property type="evidence" value="ECO:0007669"/>
    <property type="project" value="TreeGrafter"/>
</dbReference>
<evidence type="ECO:0000313" key="11">
    <source>
        <dbReference type="RefSeq" id="XP_025412496.1"/>
    </source>
</evidence>
<dbReference type="Proteomes" id="UP000694846">
    <property type="component" value="Unplaced"/>
</dbReference>
<dbReference type="GO" id="GO:0005886">
    <property type="term" value="C:plasma membrane"/>
    <property type="evidence" value="ECO:0007669"/>
    <property type="project" value="TreeGrafter"/>
</dbReference>
<dbReference type="RefSeq" id="XP_025412496.1">
    <property type="nucleotide sequence ID" value="XM_025556711.1"/>
</dbReference>
<feature type="transmembrane region" description="Helical" evidence="8">
    <location>
        <begin position="63"/>
        <end position="80"/>
    </location>
</feature>
<keyword evidence="3 8" id="KW-0812">Transmembrane</keyword>
<evidence type="ECO:0000256" key="2">
    <source>
        <dbReference type="ARBA" id="ARBA00022448"/>
    </source>
</evidence>
<keyword evidence="2" id="KW-0813">Transport</keyword>
<keyword evidence="6 8" id="KW-0472">Membrane</keyword>
<gene>
    <name evidence="11" type="primary">LOC112684966</name>
</gene>
<dbReference type="Pfam" id="PF00520">
    <property type="entry name" value="Ion_trans"/>
    <property type="match status" value="1"/>
</dbReference>
<evidence type="ECO:0000256" key="1">
    <source>
        <dbReference type="ARBA" id="ARBA00004141"/>
    </source>
</evidence>
<dbReference type="GO" id="GO:0034703">
    <property type="term" value="C:cation channel complex"/>
    <property type="evidence" value="ECO:0007669"/>
    <property type="project" value="TreeGrafter"/>
</dbReference>
<proteinExistence type="predicted"/>
<dbReference type="PANTHER" id="PTHR10117">
    <property type="entry name" value="TRANSIENT RECEPTOR POTENTIAL CHANNEL"/>
    <property type="match status" value="1"/>
</dbReference>
<reference evidence="11" key="1">
    <citation type="submission" date="2025-08" db="UniProtKB">
        <authorList>
            <consortium name="RefSeq"/>
        </authorList>
    </citation>
    <scope>IDENTIFICATION</scope>
    <source>
        <tissue evidence="11">Whole body</tissue>
    </source>
</reference>
<comment type="subcellular location">
    <subcellularLocation>
        <location evidence="1">Membrane</location>
        <topology evidence="1">Multi-pass membrane protein</topology>
    </subcellularLocation>
</comment>
<dbReference type="PRINTS" id="PR01097">
    <property type="entry name" value="TRNSRECEPTRP"/>
</dbReference>
<feature type="transmembrane region" description="Helical" evidence="8">
    <location>
        <begin position="21"/>
        <end position="43"/>
    </location>
</feature>
<feature type="domain" description="Ion transport" evidence="9">
    <location>
        <begin position="16"/>
        <end position="270"/>
    </location>
</feature>
<dbReference type="GeneID" id="112684966"/>
<dbReference type="OrthoDB" id="2373987at2759"/>
<sequence length="373" mass="42396">MILTLENNLDKSGSMKDPLDLILKIAIVVYVFSFIIRTVKLALVQGPKRYFSMLWNIYDCLQLSIMATTITCWWITYLNLQAKDDGLAMERKYWQPLDMRLVAEGLLAVATVMSYLRLLFLCQLSYALGPMQVSLGKMTTDFARFAILFGIIVLAFTAGLCRFYQYYSGMTKIDPVTGYEITQEDSFIDIFSTLKTLFWGIFCMTSSTAGSVVIETSMSDDMNEEFVASNHYFTQAIGTLLFSLFEIISVIVMLNMLIATMTNTFQRVTGNSYIEWVFGRTQVFLSFSMHTELPLPLNFIPTLHCGIDMFGCLRNCCKAGATGVANLISSKEYQTKSNSEDESYRVLMTKLIRRYFRDKLSSGYVQKCNPICC</sequence>
<evidence type="ECO:0000256" key="3">
    <source>
        <dbReference type="ARBA" id="ARBA00022692"/>
    </source>
</evidence>
<keyword evidence="4 8" id="KW-1133">Transmembrane helix</keyword>
<evidence type="ECO:0000313" key="10">
    <source>
        <dbReference type="Proteomes" id="UP000694846"/>
    </source>
</evidence>
<name>A0A8B8FPU1_9HEMI</name>
<evidence type="ECO:0000256" key="4">
    <source>
        <dbReference type="ARBA" id="ARBA00022989"/>
    </source>
</evidence>
<feature type="transmembrane region" description="Helical" evidence="8">
    <location>
        <begin position="196"/>
        <end position="214"/>
    </location>
</feature>
<protein>
    <submittedName>
        <fullName evidence="11">Short transient receptor potential channel 5-like</fullName>
    </submittedName>
</protein>
<keyword evidence="10" id="KW-1185">Reference proteome</keyword>
<dbReference type="SUPFAM" id="SSF81324">
    <property type="entry name" value="Voltage-gated potassium channels"/>
    <property type="match status" value="1"/>
</dbReference>
<evidence type="ECO:0000256" key="8">
    <source>
        <dbReference type="SAM" id="Phobius"/>
    </source>
</evidence>
<evidence type="ECO:0000256" key="6">
    <source>
        <dbReference type="ARBA" id="ARBA00023136"/>
    </source>
</evidence>
<dbReference type="InterPro" id="IPR002153">
    <property type="entry name" value="TRPC_channel"/>
</dbReference>
<accession>A0A8B8FPU1</accession>
<evidence type="ECO:0000256" key="7">
    <source>
        <dbReference type="ARBA" id="ARBA00023303"/>
    </source>
</evidence>